<reference evidence="2" key="1">
    <citation type="journal article" date="2014" name="Proc. Natl. Acad. Sci. U.S.A.">
        <title>Extensive sampling of basidiomycete genomes demonstrates inadequacy of the white-rot/brown-rot paradigm for wood decay fungi.</title>
        <authorList>
            <person name="Riley R."/>
            <person name="Salamov A.A."/>
            <person name="Brown D.W."/>
            <person name="Nagy L.G."/>
            <person name="Floudas D."/>
            <person name="Held B.W."/>
            <person name="Levasseur A."/>
            <person name="Lombard V."/>
            <person name="Morin E."/>
            <person name="Otillar R."/>
            <person name="Lindquist E.A."/>
            <person name="Sun H."/>
            <person name="LaButti K.M."/>
            <person name="Schmutz J."/>
            <person name="Jabbour D."/>
            <person name="Luo H."/>
            <person name="Baker S.E."/>
            <person name="Pisabarro A.G."/>
            <person name="Walton J.D."/>
            <person name="Blanchette R.A."/>
            <person name="Henrissat B."/>
            <person name="Martin F."/>
            <person name="Cullen D."/>
            <person name="Hibbett D.S."/>
            <person name="Grigoriev I.V."/>
        </authorList>
    </citation>
    <scope>NUCLEOTIDE SEQUENCE [LARGE SCALE GENOMIC DNA]</scope>
    <source>
        <strain evidence="2">FD-172 SS1</strain>
    </source>
</reference>
<dbReference type="InParanoid" id="A0A067LV96"/>
<keyword evidence="2" id="KW-1185">Reference proteome</keyword>
<name>A0A067LV96_BOTB1</name>
<gene>
    <name evidence="1" type="ORF">BOTBODRAFT_60107</name>
</gene>
<accession>A0A067LV96</accession>
<evidence type="ECO:0000313" key="2">
    <source>
        <dbReference type="Proteomes" id="UP000027195"/>
    </source>
</evidence>
<evidence type="ECO:0000313" key="1">
    <source>
        <dbReference type="EMBL" id="KDQ07253.1"/>
    </source>
</evidence>
<dbReference type="AlphaFoldDB" id="A0A067LV96"/>
<sequence>MSLLPEVFPELRERRMHYTPHHYGDHVRLASTPRVAMPHLLRKRTCNPPCITICAKKSSDFGNWS</sequence>
<organism evidence="1 2">
    <name type="scientific">Botryobasidium botryosum (strain FD-172 SS1)</name>
    <dbReference type="NCBI Taxonomy" id="930990"/>
    <lineage>
        <taxon>Eukaryota</taxon>
        <taxon>Fungi</taxon>
        <taxon>Dikarya</taxon>
        <taxon>Basidiomycota</taxon>
        <taxon>Agaricomycotina</taxon>
        <taxon>Agaricomycetes</taxon>
        <taxon>Cantharellales</taxon>
        <taxon>Botryobasidiaceae</taxon>
        <taxon>Botryobasidium</taxon>
    </lineage>
</organism>
<dbReference type="HOGENOM" id="CLU_2849392_0_0_1"/>
<protein>
    <submittedName>
        <fullName evidence="1">Uncharacterized protein</fullName>
    </submittedName>
</protein>
<proteinExistence type="predicted"/>
<dbReference type="EMBL" id="KL198111">
    <property type="protein sequence ID" value="KDQ07253.1"/>
    <property type="molecule type" value="Genomic_DNA"/>
</dbReference>
<dbReference type="Proteomes" id="UP000027195">
    <property type="component" value="Unassembled WGS sequence"/>
</dbReference>